<gene>
    <name evidence="1" type="ORF">EXIGLDRAFT_701650</name>
</gene>
<reference evidence="1 2" key="1">
    <citation type="journal article" date="2016" name="Mol. Biol. Evol.">
        <title>Comparative Genomics of Early-Diverging Mushroom-Forming Fungi Provides Insights into the Origins of Lignocellulose Decay Capabilities.</title>
        <authorList>
            <person name="Nagy L.G."/>
            <person name="Riley R."/>
            <person name="Tritt A."/>
            <person name="Adam C."/>
            <person name="Daum C."/>
            <person name="Floudas D."/>
            <person name="Sun H."/>
            <person name="Yadav J.S."/>
            <person name="Pangilinan J."/>
            <person name="Larsson K.H."/>
            <person name="Matsuura K."/>
            <person name="Barry K."/>
            <person name="Labutti K."/>
            <person name="Kuo R."/>
            <person name="Ohm R.A."/>
            <person name="Bhattacharya S.S."/>
            <person name="Shirouzu T."/>
            <person name="Yoshinaga Y."/>
            <person name="Martin F.M."/>
            <person name="Grigoriev I.V."/>
            <person name="Hibbett D.S."/>
        </authorList>
    </citation>
    <scope>NUCLEOTIDE SEQUENCE [LARGE SCALE GENOMIC DNA]</scope>
    <source>
        <strain evidence="1 2">HHB12029</strain>
    </source>
</reference>
<name>A0A166BPZ4_EXIGL</name>
<evidence type="ECO:0000313" key="1">
    <source>
        <dbReference type="EMBL" id="KZW03070.1"/>
    </source>
</evidence>
<dbReference type="OrthoDB" id="3133866at2759"/>
<proteinExistence type="predicted"/>
<evidence type="ECO:0000313" key="2">
    <source>
        <dbReference type="Proteomes" id="UP000077266"/>
    </source>
</evidence>
<keyword evidence="2" id="KW-1185">Reference proteome</keyword>
<dbReference type="STRING" id="1314781.A0A166BPZ4"/>
<organism evidence="1 2">
    <name type="scientific">Exidia glandulosa HHB12029</name>
    <dbReference type="NCBI Taxonomy" id="1314781"/>
    <lineage>
        <taxon>Eukaryota</taxon>
        <taxon>Fungi</taxon>
        <taxon>Dikarya</taxon>
        <taxon>Basidiomycota</taxon>
        <taxon>Agaricomycotina</taxon>
        <taxon>Agaricomycetes</taxon>
        <taxon>Auriculariales</taxon>
        <taxon>Exidiaceae</taxon>
        <taxon>Exidia</taxon>
    </lineage>
</organism>
<dbReference type="AlphaFoldDB" id="A0A166BPZ4"/>
<accession>A0A166BPZ4</accession>
<dbReference type="EMBL" id="KV425885">
    <property type="protein sequence ID" value="KZW03070.1"/>
    <property type="molecule type" value="Genomic_DNA"/>
</dbReference>
<protein>
    <submittedName>
        <fullName evidence="1">Uncharacterized protein</fullName>
    </submittedName>
</protein>
<dbReference type="InParanoid" id="A0A166BPZ4"/>
<sequence length="204" mass="23494">MSTHLTLFPERRQLPREPLGRQLARAVRAHFGVAFQALIDDSERIVRLCSERPEAKGTAVDGRPTIATIYNIIAEKHEVITAESRKTFQYVHEFTSWPSIEQMRKPHRVTIYAFDGESPPEWLYARHTKSLSPGVRKVCDIQCDLSGIYDNLKPRTNPNGEEYWSIPYSLEILFGKTSLQVEMQWQVDNAYKKSTLQVIPDSFV</sequence>
<dbReference type="Proteomes" id="UP000077266">
    <property type="component" value="Unassembled WGS sequence"/>
</dbReference>